<dbReference type="NCBIfam" id="TIGR00082">
    <property type="entry name" value="rbfA"/>
    <property type="match status" value="1"/>
</dbReference>
<dbReference type="InterPro" id="IPR000238">
    <property type="entry name" value="RbfA"/>
</dbReference>
<dbReference type="GO" id="GO:0006364">
    <property type="term" value="P:rRNA processing"/>
    <property type="evidence" value="ECO:0007669"/>
    <property type="project" value="InterPro"/>
</dbReference>
<dbReference type="AlphaFoldDB" id="A0A3B1CQM4"/>
<name>A0A3B1CQM4_9ZZZZ</name>
<accession>A0A3B1CQM4</accession>
<dbReference type="HAMAP" id="MF_00003">
    <property type="entry name" value="RbfA"/>
    <property type="match status" value="1"/>
</dbReference>
<dbReference type="GO" id="GO:0005829">
    <property type="term" value="C:cytosol"/>
    <property type="evidence" value="ECO:0007669"/>
    <property type="project" value="TreeGrafter"/>
</dbReference>
<dbReference type="Pfam" id="PF02033">
    <property type="entry name" value="RBFA"/>
    <property type="match status" value="1"/>
</dbReference>
<dbReference type="InterPro" id="IPR023799">
    <property type="entry name" value="RbfA_dom_sf"/>
</dbReference>
<dbReference type="PANTHER" id="PTHR33515:SF1">
    <property type="entry name" value="RIBOSOME-BINDING FACTOR A, CHLOROPLASTIC-RELATED"/>
    <property type="match status" value="1"/>
</dbReference>
<dbReference type="Gene3D" id="3.30.300.20">
    <property type="match status" value="1"/>
</dbReference>
<dbReference type="GO" id="GO:0043024">
    <property type="term" value="F:ribosomal small subunit binding"/>
    <property type="evidence" value="ECO:0007669"/>
    <property type="project" value="TreeGrafter"/>
</dbReference>
<proteinExistence type="inferred from homology"/>
<gene>
    <name evidence="1" type="ORF">MNBD_NITROSPIRAE02-630</name>
</gene>
<reference evidence="1" key="1">
    <citation type="submission" date="2018-06" db="EMBL/GenBank/DDBJ databases">
        <authorList>
            <person name="Zhirakovskaya E."/>
        </authorList>
    </citation>
    <scope>NUCLEOTIDE SEQUENCE</scope>
</reference>
<sequence>MLPYKRSKRIGDLMREEIADIVMRRLKDPRLGFLTITSVDVTDDLKIARVYVSVLQKSETGKTLKILNSAKGFIRSELRKRVRMKVLPTLEFHEDESIEYGAKIDDLLRKIKKEGENEGS</sequence>
<organism evidence="1">
    <name type="scientific">hydrothermal vent metagenome</name>
    <dbReference type="NCBI Taxonomy" id="652676"/>
    <lineage>
        <taxon>unclassified sequences</taxon>
        <taxon>metagenomes</taxon>
        <taxon>ecological metagenomes</taxon>
    </lineage>
</organism>
<dbReference type="SUPFAM" id="SSF89919">
    <property type="entry name" value="Ribosome-binding factor A, RbfA"/>
    <property type="match status" value="1"/>
</dbReference>
<protein>
    <submittedName>
        <fullName evidence="1">Ribosome-binding factor A</fullName>
    </submittedName>
</protein>
<dbReference type="InterPro" id="IPR015946">
    <property type="entry name" value="KH_dom-like_a/b"/>
</dbReference>
<dbReference type="EMBL" id="UOGH01000172">
    <property type="protein sequence ID" value="VAX30612.1"/>
    <property type="molecule type" value="Genomic_DNA"/>
</dbReference>
<evidence type="ECO:0000313" key="1">
    <source>
        <dbReference type="EMBL" id="VAX30612.1"/>
    </source>
</evidence>
<dbReference type="PANTHER" id="PTHR33515">
    <property type="entry name" value="RIBOSOME-BINDING FACTOR A, CHLOROPLASTIC-RELATED"/>
    <property type="match status" value="1"/>
</dbReference>